<sequence>MNYLENINPSYFEVLYPLTKWKILSIKDLKEEAEYNGSLSGFYKIISKLEKNLLIDSFINTWTNKKYIYLMPSAIKALGKNISTLNINRDIRFHDSIVTSITREFNTYPFIEEVFLDFQTREKFPLLERVPDSLLIGKLGRSFNIAIEVELTQKSSDRVKEIIRTYSSSKLVNQVLYITDKKSILNAYQKYLNELGEEISKEKILIMYMKDMAKGKVEIMNSPVLFKDKVTTLKELFGTA</sequence>
<evidence type="ECO:0000313" key="1">
    <source>
        <dbReference type="EMBL" id="RZF21162.1"/>
    </source>
</evidence>
<keyword evidence="2" id="KW-1185">Reference proteome</keyword>
<accession>A0ABY0IEU7</accession>
<gene>
    <name evidence="1" type="ORF">DAY19_14385</name>
</gene>
<proteinExistence type="predicted"/>
<dbReference type="Proteomes" id="UP000443582">
    <property type="component" value="Unassembled WGS sequence"/>
</dbReference>
<dbReference type="EMBL" id="QDKL01000003">
    <property type="protein sequence ID" value="RZF21162.1"/>
    <property type="molecule type" value="Genomic_DNA"/>
</dbReference>
<protein>
    <submittedName>
        <fullName evidence="1">Uncharacterized protein</fullName>
    </submittedName>
</protein>
<evidence type="ECO:0000313" key="2">
    <source>
        <dbReference type="Proteomes" id="UP000443582"/>
    </source>
</evidence>
<organism evidence="1 2">
    <name type="scientific">Halobacteriovorax vibrionivorans</name>
    <dbReference type="NCBI Taxonomy" id="2152716"/>
    <lineage>
        <taxon>Bacteria</taxon>
        <taxon>Pseudomonadati</taxon>
        <taxon>Bdellovibrionota</taxon>
        <taxon>Bacteriovoracia</taxon>
        <taxon>Bacteriovoracales</taxon>
        <taxon>Halobacteriovoraceae</taxon>
        <taxon>Halobacteriovorax</taxon>
    </lineage>
</organism>
<name>A0ABY0IEU7_9BACT</name>
<comment type="caution">
    <text evidence="1">The sequence shown here is derived from an EMBL/GenBank/DDBJ whole genome shotgun (WGS) entry which is preliminary data.</text>
</comment>
<dbReference type="RefSeq" id="WP_115363702.1">
    <property type="nucleotide sequence ID" value="NZ_QDKL01000003.1"/>
</dbReference>
<reference evidence="2" key="1">
    <citation type="journal article" date="2019" name="Int. J. Syst. Evol. Microbiol.">
        <title>Halobacteriovorax valvorus sp. nov., a novel prokaryotic predator isolated from coastal seawater of China.</title>
        <authorList>
            <person name="Chen M.-X."/>
        </authorList>
    </citation>
    <scope>NUCLEOTIDE SEQUENCE [LARGE SCALE GENOMIC DNA]</scope>
    <source>
        <strain evidence="2">BL9</strain>
    </source>
</reference>